<protein>
    <submittedName>
        <fullName evidence="1">Uncharacterized protein</fullName>
    </submittedName>
</protein>
<dbReference type="GO" id="GO:0005634">
    <property type="term" value="C:nucleus"/>
    <property type="evidence" value="ECO:0007669"/>
    <property type="project" value="TreeGrafter"/>
</dbReference>
<accession>A0A8C5KSJ2</accession>
<dbReference type="Pfam" id="PF15214">
    <property type="entry name" value="PXT1"/>
    <property type="match status" value="1"/>
</dbReference>
<reference evidence="1" key="1">
    <citation type="submission" date="2025-08" db="UniProtKB">
        <authorList>
            <consortium name="Ensembl"/>
        </authorList>
    </citation>
    <scope>IDENTIFICATION</scope>
</reference>
<sequence>MQLRHIGDSIHHSMVQQRLPRDDGDALARVVALVCRRARLLLRFCRNNHWL</sequence>
<dbReference type="Proteomes" id="UP000694385">
    <property type="component" value="Unassembled WGS sequence"/>
</dbReference>
<evidence type="ECO:0000313" key="2">
    <source>
        <dbReference type="Proteomes" id="UP000694385"/>
    </source>
</evidence>
<dbReference type="OMA" id="IQTLTMQ"/>
<dbReference type="InterPro" id="IPR029186">
    <property type="entry name" value="PXT1"/>
</dbReference>
<organism evidence="1 2">
    <name type="scientific">Jaculus jaculus</name>
    <name type="common">Lesser Egyptian jerboa</name>
    <dbReference type="NCBI Taxonomy" id="51337"/>
    <lineage>
        <taxon>Eukaryota</taxon>
        <taxon>Metazoa</taxon>
        <taxon>Chordata</taxon>
        <taxon>Craniata</taxon>
        <taxon>Vertebrata</taxon>
        <taxon>Euteleostomi</taxon>
        <taxon>Mammalia</taxon>
        <taxon>Eutheria</taxon>
        <taxon>Euarchontoglires</taxon>
        <taxon>Glires</taxon>
        <taxon>Rodentia</taxon>
        <taxon>Myomorpha</taxon>
        <taxon>Dipodoidea</taxon>
        <taxon>Dipodidae</taxon>
        <taxon>Dipodinae</taxon>
        <taxon>Jaculus</taxon>
    </lineage>
</organism>
<name>A0A8C5KSJ2_JACJA</name>
<dbReference type="PANTHER" id="PTHR40381:SF1">
    <property type="entry name" value="PEROXISOMAL TESTIS-SPECIFIC PROTEIN 1"/>
    <property type="match status" value="1"/>
</dbReference>
<dbReference type="GO" id="GO:0043065">
    <property type="term" value="P:positive regulation of apoptotic process"/>
    <property type="evidence" value="ECO:0007669"/>
    <property type="project" value="TreeGrafter"/>
</dbReference>
<evidence type="ECO:0000313" key="1">
    <source>
        <dbReference type="Ensembl" id="ENSJJAP00000015163.1"/>
    </source>
</evidence>
<dbReference type="Ensembl" id="ENSJJAT00000021667.1">
    <property type="protein sequence ID" value="ENSJJAP00000015163.1"/>
    <property type="gene ID" value="ENSJJAG00000017410.1"/>
</dbReference>
<dbReference type="GO" id="GO:0005777">
    <property type="term" value="C:peroxisome"/>
    <property type="evidence" value="ECO:0007669"/>
    <property type="project" value="TreeGrafter"/>
</dbReference>
<dbReference type="PANTHER" id="PTHR40381">
    <property type="entry name" value="PEROXISOMAL TESTIS-SPECIFIC PROTEIN 1"/>
    <property type="match status" value="1"/>
</dbReference>
<dbReference type="AlphaFoldDB" id="A0A8C5KSJ2"/>
<keyword evidence="2" id="KW-1185">Reference proteome</keyword>
<proteinExistence type="predicted"/>
<reference evidence="1" key="2">
    <citation type="submission" date="2025-09" db="UniProtKB">
        <authorList>
            <consortium name="Ensembl"/>
        </authorList>
    </citation>
    <scope>IDENTIFICATION</scope>
</reference>